<evidence type="ECO:0000313" key="1">
    <source>
        <dbReference type="EMBL" id="GAH62105.1"/>
    </source>
</evidence>
<gene>
    <name evidence="1" type="ORF">S03H2_53678</name>
</gene>
<name>X1HYG2_9ZZZZ</name>
<feature type="non-terminal residue" evidence="1">
    <location>
        <position position="1"/>
    </location>
</feature>
<reference evidence="1" key="1">
    <citation type="journal article" date="2014" name="Front. Microbiol.">
        <title>High frequency of phylogenetically diverse reductive dehalogenase-homologous genes in deep subseafloor sedimentary metagenomes.</title>
        <authorList>
            <person name="Kawai M."/>
            <person name="Futagami T."/>
            <person name="Toyoda A."/>
            <person name="Takaki Y."/>
            <person name="Nishi S."/>
            <person name="Hori S."/>
            <person name="Arai W."/>
            <person name="Tsubouchi T."/>
            <person name="Morono Y."/>
            <person name="Uchiyama I."/>
            <person name="Ito T."/>
            <person name="Fujiyama A."/>
            <person name="Inagaki F."/>
            <person name="Takami H."/>
        </authorList>
    </citation>
    <scope>NUCLEOTIDE SEQUENCE</scope>
    <source>
        <strain evidence="1">Expedition CK06-06</strain>
    </source>
</reference>
<dbReference type="EMBL" id="BARU01034170">
    <property type="protein sequence ID" value="GAH62105.1"/>
    <property type="molecule type" value="Genomic_DNA"/>
</dbReference>
<comment type="caution">
    <text evidence="1">The sequence shown here is derived from an EMBL/GenBank/DDBJ whole genome shotgun (WGS) entry which is preliminary data.</text>
</comment>
<accession>X1HYG2</accession>
<sequence>FTKWMIAVAANAGASVNQQNMVYTNWNLDADRGYGYKTWNGKLKANQLEVESESYVE</sequence>
<dbReference type="AlphaFoldDB" id="X1HYG2"/>
<organism evidence="1">
    <name type="scientific">marine sediment metagenome</name>
    <dbReference type="NCBI Taxonomy" id="412755"/>
    <lineage>
        <taxon>unclassified sequences</taxon>
        <taxon>metagenomes</taxon>
        <taxon>ecological metagenomes</taxon>
    </lineage>
</organism>
<proteinExistence type="predicted"/>
<protein>
    <submittedName>
        <fullName evidence="1">Uncharacterized protein</fullName>
    </submittedName>
</protein>